<dbReference type="AlphaFoldDB" id="A0A6A6C8W6"/>
<evidence type="ECO:0000313" key="3">
    <source>
        <dbReference type="Proteomes" id="UP000799537"/>
    </source>
</evidence>
<dbReference type="RefSeq" id="XP_033664370.1">
    <property type="nucleotide sequence ID" value="XM_033807952.1"/>
</dbReference>
<dbReference type="OrthoDB" id="5101662at2759"/>
<accession>A0A6A6C8W6</accession>
<dbReference type="EMBL" id="ML993608">
    <property type="protein sequence ID" value="KAF2163481.1"/>
    <property type="molecule type" value="Genomic_DNA"/>
</dbReference>
<gene>
    <name evidence="2" type="ORF">M409DRAFT_26093</name>
</gene>
<evidence type="ECO:0000256" key="1">
    <source>
        <dbReference type="SAM" id="MobiDB-lite"/>
    </source>
</evidence>
<dbReference type="GeneID" id="54561224"/>
<evidence type="ECO:0000313" key="2">
    <source>
        <dbReference type="EMBL" id="KAF2163481.1"/>
    </source>
</evidence>
<reference evidence="2" key="1">
    <citation type="journal article" date="2020" name="Stud. Mycol.">
        <title>101 Dothideomycetes genomes: a test case for predicting lifestyles and emergence of pathogens.</title>
        <authorList>
            <person name="Haridas S."/>
            <person name="Albert R."/>
            <person name="Binder M."/>
            <person name="Bloem J."/>
            <person name="Labutti K."/>
            <person name="Salamov A."/>
            <person name="Andreopoulos B."/>
            <person name="Baker S."/>
            <person name="Barry K."/>
            <person name="Bills G."/>
            <person name="Bluhm B."/>
            <person name="Cannon C."/>
            <person name="Castanera R."/>
            <person name="Culley D."/>
            <person name="Daum C."/>
            <person name="Ezra D."/>
            <person name="Gonzalez J."/>
            <person name="Henrissat B."/>
            <person name="Kuo A."/>
            <person name="Liang C."/>
            <person name="Lipzen A."/>
            <person name="Lutzoni F."/>
            <person name="Magnuson J."/>
            <person name="Mondo S."/>
            <person name="Nolan M."/>
            <person name="Ohm R."/>
            <person name="Pangilinan J."/>
            <person name="Park H.-J."/>
            <person name="Ramirez L."/>
            <person name="Alfaro M."/>
            <person name="Sun H."/>
            <person name="Tritt A."/>
            <person name="Yoshinaga Y."/>
            <person name="Zwiers L.-H."/>
            <person name="Turgeon B."/>
            <person name="Goodwin S."/>
            <person name="Spatafora J."/>
            <person name="Crous P."/>
            <person name="Grigoriev I."/>
        </authorList>
    </citation>
    <scope>NUCLEOTIDE SEQUENCE</scope>
    <source>
        <strain evidence="2">ATCC 36951</strain>
    </source>
</reference>
<sequence length="303" mass="34408">MTGRAGNNPPPRSVSPLDPSLQSNPVPRIQDLPTRLVGPTAAPDAESTFTTARELRLAHQPPHDDIFQFILDLDKHQEDLCVPGRPEDYNRTDEEELALADAIRDQSWGFYVFVTDYDPNSQSRLPGALDKLTQCVQLSIQQYTSQGTSLLVTDEVWKRFRLDVVEDPDRLSGASLDRVRSIFIALVRARRPDFGDRDIPLPKGPRNRLCLVLDAETIHSLADLSVPETSSEELVEVYQSLDRPILKALDAEWGRPQDSDSPYRGWYSTSPVELHYLFQRVGWKGIHQLELLFEMESSRPHLR</sequence>
<protein>
    <submittedName>
        <fullName evidence="2">Uncharacterized protein</fullName>
    </submittedName>
</protein>
<name>A0A6A6C8W6_ZASCE</name>
<organism evidence="2 3">
    <name type="scientific">Zasmidium cellare ATCC 36951</name>
    <dbReference type="NCBI Taxonomy" id="1080233"/>
    <lineage>
        <taxon>Eukaryota</taxon>
        <taxon>Fungi</taxon>
        <taxon>Dikarya</taxon>
        <taxon>Ascomycota</taxon>
        <taxon>Pezizomycotina</taxon>
        <taxon>Dothideomycetes</taxon>
        <taxon>Dothideomycetidae</taxon>
        <taxon>Mycosphaerellales</taxon>
        <taxon>Mycosphaerellaceae</taxon>
        <taxon>Zasmidium</taxon>
    </lineage>
</organism>
<dbReference type="Proteomes" id="UP000799537">
    <property type="component" value="Unassembled WGS sequence"/>
</dbReference>
<feature type="region of interest" description="Disordered" evidence="1">
    <location>
        <begin position="1"/>
        <end position="47"/>
    </location>
</feature>
<proteinExistence type="predicted"/>
<keyword evidence="3" id="KW-1185">Reference proteome</keyword>